<dbReference type="PANTHER" id="PTHR33784">
    <property type="entry name" value="OS05G0482100 PROTEIN"/>
    <property type="match status" value="1"/>
</dbReference>
<dbReference type="PANTHER" id="PTHR33784:SF10">
    <property type="entry name" value="F-BOX PROTEIN"/>
    <property type="match status" value="1"/>
</dbReference>
<protein>
    <recommendedName>
        <fullName evidence="1">At2g35280-like TPR domain-containing protein</fullName>
    </recommendedName>
</protein>
<comment type="caution">
    <text evidence="2">The sequence shown here is derived from an EMBL/GenBank/DDBJ whole genome shotgun (WGS) entry which is preliminary data.</text>
</comment>
<name>A0A5N5F7G0_9ROSA</name>
<dbReference type="InterPro" id="IPR057136">
    <property type="entry name" value="At2g35280_TPR_dom"/>
</dbReference>
<dbReference type="InterPro" id="IPR040338">
    <property type="entry name" value="At1g67623-like"/>
</dbReference>
<dbReference type="SUPFAM" id="SSF81383">
    <property type="entry name" value="F-box domain"/>
    <property type="match status" value="1"/>
</dbReference>
<evidence type="ECO:0000259" key="1">
    <source>
        <dbReference type="Pfam" id="PF23310"/>
    </source>
</evidence>
<dbReference type="AlphaFoldDB" id="A0A5N5F7G0"/>
<reference evidence="3" key="2">
    <citation type="submission" date="2019-10" db="EMBL/GenBank/DDBJ databases">
        <title>A de novo genome assembly of a pear dwarfing rootstock.</title>
        <authorList>
            <person name="Wang F."/>
            <person name="Wang J."/>
            <person name="Li S."/>
            <person name="Zhang Y."/>
            <person name="Fang M."/>
            <person name="Ma L."/>
            <person name="Zhao Y."/>
            <person name="Jiang S."/>
        </authorList>
    </citation>
    <scope>NUCLEOTIDE SEQUENCE [LARGE SCALE GENOMIC DNA]</scope>
</reference>
<dbReference type="Proteomes" id="UP000327157">
    <property type="component" value="Chromosome 1"/>
</dbReference>
<evidence type="ECO:0000313" key="3">
    <source>
        <dbReference type="Proteomes" id="UP000327157"/>
    </source>
</evidence>
<sequence>MKKGTMTLTFIQSLLDELLLEILTKVASCSFYSLYLAKMVCKKLNQLAQHDRILEHISIRRFERVDPRRHEEVYKFLERCKECTNPEALYTQGMRLYFR</sequence>
<dbReference type="EMBL" id="SMOL01000768">
    <property type="protein sequence ID" value="KAB2597112.1"/>
    <property type="molecule type" value="Genomic_DNA"/>
</dbReference>
<gene>
    <name evidence="2" type="ORF">D8674_000032</name>
</gene>
<organism evidence="2 3">
    <name type="scientific">Pyrus ussuriensis x Pyrus communis</name>
    <dbReference type="NCBI Taxonomy" id="2448454"/>
    <lineage>
        <taxon>Eukaryota</taxon>
        <taxon>Viridiplantae</taxon>
        <taxon>Streptophyta</taxon>
        <taxon>Embryophyta</taxon>
        <taxon>Tracheophyta</taxon>
        <taxon>Spermatophyta</taxon>
        <taxon>Magnoliopsida</taxon>
        <taxon>eudicotyledons</taxon>
        <taxon>Gunneridae</taxon>
        <taxon>Pentapetalae</taxon>
        <taxon>rosids</taxon>
        <taxon>fabids</taxon>
        <taxon>Rosales</taxon>
        <taxon>Rosaceae</taxon>
        <taxon>Amygdaloideae</taxon>
        <taxon>Maleae</taxon>
        <taxon>Pyrus</taxon>
    </lineage>
</organism>
<dbReference type="Pfam" id="PF23310">
    <property type="entry name" value="TPR_27"/>
    <property type="match status" value="1"/>
</dbReference>
<dbReference type="Gene3D" id="1.20.1280.50">
    <property type="match status" value="1"/>
</dbReference>
<reference evidence="2 3" key="1">
    <citation type="submission" date="2019-09" db="EMBL/GenBank/DDBJ databases">
        <authorList>
            <person name="Ou C."/>
        </authorList>
    </citation>
    <scope>NUCLEOTIDE SEQUENCE [LARGE SCALE GENOMIC DNA]</scope>
    <source>
        <strain evidence="2">S2</strain>
        <tissue evidence="2">Leaf</tissue>
    </source>
</reference>
<dbReference type="OrthoDB" id="1926629at2759"/>
<feature type="domain" description="At2g35280-like TPR" evidence="1">
    <location>
        <begin position="70"/>
        <end position="98"/>
    </location>
</feature>
<evidence type="ECO:0000313" key="2">
    <source>
        <dbReference type="EMBL" id="KAB2597112.1"/>
    </source>
</evidence>
<reference evidence="2 3" key="3">
    <citation type="submission" date="2019-11" db="EMBL/GenBank/DDBJ databases">
        <title>A de novo genome assembly of a pear dwarfing rootstock.</title>
        <authorList>
            <person name="Wang F."/>
            <person name="Wang J."/>
            <person name="Li S."/>
            <person name="Zhang Y."/>
            <person name="Fang M."/>
            <person name="Ma L."/>
            <person name="Zhao Y."/>
            <person name="Jiang S."/>
        </authorList>
    </citation>
    <scope>NUCLEOTIDE SEQUENCE [LARGE SCALE GENOMIC DNA]</scope>
    <source>
        <strain evidence="2">S2</strain>
        <tissue evidence="2">Leaf</tissue>
    </source>
</reference>
<keyword evidence="3" id="KW-1185">Reference proteome</keyword>
<dbReference type="InterPro" id="IPR036047">
    <property type="entry name" value="F-box-like_dom_sf"/>
</dbReference>
<proteinExistence type="predicted"/>
<accession>A0A5N5F7G0</accession>